<proteinExistence type="predicted"/>
<dbReference type="PANTHER" id="PTHR37292">
    <property type="entry name" value="VNG6097C"/>
    <property type="match status" value="1"/>
</dbReference>
<name>A0ABS4I2R4_9BACL</name>
<sequence length="524" mass="60619">MEQSNITIEDLYSSVKQGKIRIPAFQRGFVWSSEQVGLLYDSLVKGFPIGNVLFWETTNLLKSDKKLGSIESPVLDGLQTYQYVLDGQQRITSLCTLFNRDILAKDNPDWIDIYFDMESPLEDSKSLFVSLKENEVDLNRYFPVHKIMDSVEYRKATRDLSDEKADKLDRVMRKLSTKVIPIEKMKTDDMKLVSMVFERVNTAGTDLDHYQLLAAWSWSEDFVLQEKFTALASELEDFGIDSQNSNHIDLLLKCCTGVLLNKSSTDSIIELNGHDVRTEFTKIENGIKSSIQFLSDNLKVYDIKYLPYPSMLIPLTKFFATDRAMGDTFSDKQRTKIVKWFWSVGFSKRYSNAIDNKIPRDIEDMDKLRHDENASVFSYAVNLNKDFFKENRFNTTTVATKTFITFLANQSPKSFISGSDIDLDVKLRIAYTTEFHHIFPQKHLERKGVDKGEINMLTNFCFLSKADNIKIKDKDPKEYKQLIEQPELVLEHAVCPPNSFDLSYEEFVEKRNKLLMEKVQKLLS</sequence>
<dbReference type="PANTHER" id="PTHR37292:SF2">
    <property type="entry name" value="DUF262 DOMAIN-CONTAINING PROTEIN"/>
    <property type="match status" value="1"/>
</dbReference>
<reference evidence="2 3" key="1">
    <citation type="submission" date="2021-03" db="EMBL/GenBank/DDBJ databases">
        <title>Genomic Encyclopedia of Type Strains, Phase IV (KMG-IV): sequencing the most valuable type-strain genomes for metagenomic binning, comparative biology and taxonomic classification.</title>
        <authorList>
            <person name="Goeker M."/>
        </authorList>
    </citation>
    <scope>NUCLEOTIDE SEQUENCE [LARGE SCALE GENOMIC DNA]</scope>
    <source>
        <strain evidence="2 3">DSM 24950</strain>
    </source>
</reference>
<accession>A0ABS4I2R4</accession>
<keyword evidence="3" id="KW-1185">Reference proteome</keyword>
<protein>
    <recommendedName>
        <fullName evidence="1">GmrSD restriction endonucleases N-terminal domain-containing protein</fullName>
    </recommendedName>
</protein>
<evidence type="ECO:0000313" key="3">
    <source>
        <dbReference type="Proteomes" id="UP001519344"/>
    </source>
</evidence>
<organism evidence="2 3">
    <name type="scientific">Paenibacillus aceris</name>
    <dbReference type="NCBI Taxonomy" id="869555"/>
    <lineage>
        <taxon>Bacteria</taxon>
        <taxon>Bacillati</taxon>
        <taxon>Bacillota</taxon>
        <taxon>Bacilli</taxon>
        <taxon>Bacillales</taxon>
        <taxon>Paenibacillaceae</taxon>
        <taxon>Paenibacillus</taxon>
    </lineage>
</organism>
<dbReference type="EMBL" id="JAGGKV010000012">
    <property type="protein sequence ID" value="MBP1965189.1"/>
    <property type="molecule type" value="Genomic_DNA"/>
</dbReference>
<dbReference type="RefSeq" id="WP_167051897.1">
    <property type="nucleotide sequence ID" value="NZ_JAAOZR010000001.1"/>
</dbReference>
<feature type="domain" description="GmrSD restriction endonucleases N-terminal" evidence="1">
    <location>
        <begin position="8"/>
        <end position="216"/>
    </location>
</feature>
<evidence type="ECO:0000313" key="2">
    <source>
        <dbReference type="EMBL" id="MBP1965189.1"/>
    </source>
</evidence>
<gene>
    <name evidence="2" type="ORF">J2Z65_004422</name>
</gene>
<evidence type="ECO:0000259" key="1">
    <source>
        <dbReference type="Pfam" id="PF03235"/>
    </source>
</evidence>
<dbReference type="Pfam" id="PF03235">
    <property type="entry name" value="GmrSD_N"/>
    <property type="match status" value="1"/>
</dbReference>
<dbReference type="Proteomes" id="UP001519344">
    <property type="component" value="Unassembled WGS sequence"/>
</dbReference>
<dbReference type="InterPro" id="IPR004919">
    <property type="entry name" value="GmrSD_N"/>
</dbReference>
<comment type="caution">
    <text evidence="2">The sequence shown here is derived from an EMBL/GenBank/DDBJ whole genome shotgun (WGS) entry which is preliminary data.</text>
</comment>